<keyword evidence="4" id="KW-1185">Reference proteome</keyword>
<dbReference type="SUPFAM" id="SSF50346">
    <property type="entry name" value="PRC-barrel domain"/>
    <property type="match status" value="1"/>
</dbReference>
<dbReference type="InterPro" id="IPR011033">
    <property type="entry name" value="PRC_barrel-like_sf"/>
</dbReference>
<reference evidence="4" key="1">
    <citation type="submission" date="2017-03" db="EMBL/GenBank/DDBJ databases">
        <authorList>
            <person name="Herbold C."/>
        </authorList>
    </citation>
    <scope>NUCLEOTIDE SEQUENCE [LARGE SCALE GENOMIC DNA]</scope>
</reference>
<sequence length="251" mass="27530">MIYILSEIYVDQSMSSELRLKKLRGSGGFIMATVNDDQQRKGNLGGPDLFLAPVGRLDSEKISKYYCNTCEKEYEGSPKIEYENPNEIVAENLVLLEKGQYMCTTCGSILAEYRNFSKPDEAASVGAAIPVTNTNVAAPPAQSVQLQEQPKTSTSVKTFSSITGLAVYDTEARKVGVVKEMGIQPDQSNIVLVVTKNDGNDITVKWDDIQKIGEIVLLKSLLAENNLKCTKCNYTNSQGSKFCESCGNKLK</sequence>
<feature type="domain" description="Zinc-ribbon" evidence="2">
    <location>
        <begin position="228"/>
        <end position="250"/>
    </location>
</feature>
<feature type="domain" description="PRC-barrel" evidence="1">
    <location>
        <begin position="159"/>
        <end position="219"/>
    </location>
</feature>
<evidence type="ECO:0000313" key="3">
    <source>
        <dbReference type="EMBL" id="SMH72250.1"/>
    </source>
</evidence>
<accession>A0A2H1FHK0</accession>
<proteinExistence type="predicted"/>
<dbReference type="Gene3D" id="2.30.30.240">
    <property type="entry name" value="PRC-barrel domain"/>
    <property type="match status" value="1"/>
</dbReference>
<dbReference type="EMBL" id="LT841358">
    <property type="protein sequence ID" value="SMH72250.1"/>
    <property type="molecule type" value="Genomic_DNA"/>
</dbReference>
<dbReference type="InterPro" id="IPR027275">
    <property type="entry name" value="PRC-brl_dom"/>
</dbReference>
<gene>
    <name evidence="3" type="ORF">NCS_30090</name>
</gene>
<protein>
    <submittedName>
        <fullName evidence="3">Uncharacterized protein</fullName>
    </submittedName>
</protein>
<evidence type="ECO:0000313" key="4">
    <source>
        <dbReference type="Proteomes" id="UP000230607"/>
    </source>
</evidence>
<dbReference type="Pfam" id="PF05239">
    <property type="entry name" value="PRC"/>
    <property type="match status" value="1"/>
</dbReference>
<organism evidence="3 4">
    <name type="scientific">Candidatus Nitrosotalea okcheonensis</name>
    <dbReference type="NCBI Taxonomy" id="1903276"/>
    <lineage>
        <taxon>Archaea</taxon>
        <taxon>Nitrososphaerota</taxon>
        <taxon>Nitrososphaeria</taxon>
        <taxon>Nitrosotaleales</taxon>
        <taxon>Nitrosotaleaceae</taxon>
        <taxon>Nitrosotalea</taxon>
    </lineage>
</organism>
<dbReference type="InterPro" id="IPR026870">
    <property type="entry name" value="Zinc_ribbon_dom"/>
</dbReference>
<evidence type="ECO:0000259" key="2">
    <source>
        <dbReference type="Pfam" id="PF13240"/>
    </source>
</evidence>
<dbReference type="Proteomes" id="UP000230607">
    <property type="component" value="Chromosome 1"/>
</dbReference>
<name>A0A2H1FHK0_9ARCH</name>
<evidence type="ECO:0000259" key="1">
    <source>
        <dbReference type="Pfam" id="PF05239"/>
    </source>
</evidence>
<dbReference type="AlphaFoldDB" id="A0A2H1FHK0"/>
<dbReference type="Pfam" id="PF13240">
    <property type="entry name" value="Zn_Ribbon_1"/>
    <property type="match status" value="1"/>
</dbReference>